<sequence length="215" mass="24579">MLVRHELEEMNCERQWLVLLVLTSFVVTSSADVRIAALNGHNYYRNLEATQENVANMNALVWSNELANRAYQWAARCRWGHTSTRDMGENLYYSYPRNMADDVYVYRALKSWMDEKRLNWDKSFSCCSKSYSCCHYTQVVSSKSQSVGCAVVPCSKLYDETGFRAIATNAAYVACFYSPMGNMVYNGDPRPYRYGPPCTQCPRGCSRGENLCSTL</sequence>
<gene>
    <name evidence="2" type="ORF">V1264_023114</name>
</gene>
<dbReference type="Proteomes" id="UP001374579">
    <property type="component" value="Unassembled WGS sequence"/>
</dbReference>
<organism evidence="2 3">
    <name type="scientific">Littorina saxatilis</name>
    <dbReference type="NCBI Taxonomy" id="31220"/>
    <lineage>
        <taxon>Eukaryota</taxon>
        <taxon>Metazoa</taxon>
        <taxon>Spiralia</taxon>
        <taxon>Lophotrochozoa</taxon>
        <taxon>Mollusca</taxon>
        <taxon>Gastropoda</taxon>
        <taxon>Caenogastropoda</taxon>
        <taxon>Littorinimorpha</taxon>
        <taxon>Littorinoidea</taxon>
        <taxon>Littorinidae</taxon>
        <taxon>Littorina</taxon>
    </lineage>
</organism>
<dbReference type="PANTHER" id="PTHR10334">
    <property type="entry name" value="CYSTEINE-RICH SECRETORY PROTEIN-RELATED"/>
    <property type="match status" value="1"/>
</dbReference>
<name>A0AAN9B8X9_9CAEN</name>
<dbReference type="InterPro" id="IPR001283">
    <property type="entry name" value="CRISP-related"/>
</dbReference>
<dbReference type="AlphaFoldDB" id="A0AAN9B8X9"/>
<dbReference type="InterPro" id="IPR002413">
    <property type="entry name" value="V5_allergen-like"/>
</dbReference>
<dbReference type="PRINTS" id="PR00837">
    <property type="entry name" value="V5TPXLIKE"/>
</dbReference>
<protein>
    <recommendedName>
        <fullName evidence="1">SCP domain-containing protein</fullName>
    </recommendedName>
</protein>
<dbReference type="SMART" id="SM00198">
    <property type="entry name" value="SCP"/>
    <property type="match status" value="1"/>
</dbReference>
<keyword evidence="3" id="KW-1185">Reference proteome</keyword>
<dbReference type="Gene3D" id="3.40.33.10">
    <property type="entry name" value="CAP"/>
    <property type="match status" value="1"/>
</dbReference>
<proteinExistence type="predicted"/>
<evidence type="ECO:0000313" key="3">
    <source>
        <dbReference type="Proteomes" id="UP001374579"/>
    </source>
</evidence>
<dbReference type="PRINTS" id="PR00838">
    <property type="entry name" value="V5ALLERGEN"/>
</dbReference>
<accession>A0AAN9B8X9</accession>
<reference evidence="2 3" key="1">
    <citation type="submission" date="2024-02" db="EMBL/GenBank/DDBJ databases">
        <title>Chromosome-scale genome assembly of the rough periwinkle Littorina saxatilis.</title>
        <authorList>
            <person name="De Jode A."/>
            <person name="Faria R."/>
            <person name="Formenti G."/>
            <person name="Sims Y."/>
            <person name="Smith T.P."/>
            <person name="Tracey A."/>
            <person name="Wood J.M.D."/>
            <person name="Zagrodzka Z.B."/>
            <person name="Johannesson K."/>
            <person name="Butlin R.K."/>
            <person name="Leder E.H."/>
        </authorList>
    </citation>
    <scope>NUCLEOTIDE SEQUENCE [LARGE SCALE GENOMIC DNA]</scope>
    <source>
        <strain evidence="2">Snail1</strain>
        <tissue evidence="2">Muscle</tissue>
    </source>
</reference>
<dbReference type="CDD" id="cd05380">
    <property type="entry name" value="CAP_euk"/>
    <property type="match status" value="1"/>
</dbReference>
<dbReference type="Pfam" id="PF00188">
    <property type="entry name" value="CAP"/>
    <property type="match status" value="1"/>
</dbReference>
<dbReference type="InterPro" id="IPR014044">
    <property type="entry name" value="CAP_dom"/>
</dbReference>
<dbReference type="SUPFAM" id="SSF55797">
    <property type="entry name" value="PR-1-like"/>
    <property type="match status" value="1"/>
</dbReference>
<comment type="caution">
    <text evidence="2">The sequence shown here is derived from an EMBL/GenBank/DDBJ whole genome shotgun (WGS) entry which is preliminary data.</text>
</comment>
<evidence type="ECO:0000313" key="2">
    <source>
        <dbReference type="EMBL" id="KAK7100119.1"/>
    </source>
</evidence>
<evidence type="ECO:0000259" key="1">
    <source>
        <dbReference type="SMART" id="SM00198"/>
    </source>
</evidence>
<dbReference type="EMBL" id="JBAMIC010000011">
    <property type="protein sequence ID" value="KAK7100119.1"/>
    <property type="molecule type" value="Genomic_DNA"/>
</dbReference>
<feature type="domain" description="SCP" evidence="1">
    <location>
        <begin position="32"/>
        <end position="185"/>
    </location>
</feature>
<dbReference type="InterPro" id="IPR035940">
    <property type="entry name" value="CAP_sf"/>
</dbReference>